<organism evidence="1 2">
    <name type="scientific">Ehrlichia chaffeensis (strain ATCC CRL-10679 / Arkansas)</name>
    <dbReference type="NCBI Taxonomy" id="205920"/>
    <lineage>
        <taxon>Bacteria</taxon>
        <taxon>Pseudomonadati</taxon>
        <taxon>Pseudomonadota</taxon>
        <taxon>Alphaproteobacteria</taxon>
        <taxon>Rickettsiales</taxon>
        <taxon>Anaplasmataceae</taxon>
        <taxon>Ehrlichia</taxon>
    </lineage>
</organism>
<dbReference type="EMBL" id="CP000236">
    <property type="protein sequence ID" value="ABD44727.1"/>
    <property type="molecule type" value="Genomic_DNA"/>
</dbReference>
<evidence type="ECO:0000313" key="1">
    <source>
        <dbReference type="EMBL" id="ABD44727.1"/>
    </source>
</evidence>
<sequence length="40" mass="4659">MLTIYVVSVHFLLLKFNGMKKCFLTKSLICVELSEVFYAE</sequence>
<dbReference type="KEGG" id="ech:ECH_0262"/>
<accession>Q2GHK0</accession>
<evidence type="ECO:0000313" key="2">
    <source>
        <dbReference type="Proteomes" id="UP000008320"/>
    </source>
</evidence>
<reference evidence="1 2" key="1">
    <citation type="journal article" date="2006" name="PLoS Genet.">
        <title>Comparative genomics of emerging human ehrlichiosis agents.</title>
        <authorList>
            <person name="Dunning Hotopp J.C."/>
            <person name="Lin M."/>
            <person name="Madupu R."/>
            <person name="Crabtree J."/>
            <person name="Angiuoli S.V."/>
            <person name="Eisen J.A."/>
            <person name="Seshadri R."/>
            <person name="Ren Q."/>
            <person name="Wu M."/>
            <person name="Utterback T.R."/>
            <person name="Smith S."/>
            <person name="Lewis M."/>
            <person name="Khouri H."/>
            <person name="Zhang C."/>
            <person name="Niu H."/>
            <person name="Lin Q."/>
            <person name="Ohashi N."/>
            <person name="Zhi N."/>
            <person name="Nelson W."/>
            <person name="Brinkac L.M."/>
            <person name="Dodson R.J."/>
            <person name="Rosovitz M.J."/>
            <person name="Sundaram J."/>
            <person name="Daugherty S.C."/>
            <person name="Davidsen T."/>
            <person name="Durkin A.S."/>
            <person name="Gwinn M."/>
            <person name="Haft D.H."/>
            <person name="Selengut J.D."/>
            <person name="Sullivan S.A."/>
            <person name="Zafar N."/>
            <person name="Zhou L."/>
            <person name="Benahmed F."/>
            <person name="Forberger H."/>
            <person name="Halpin R."/>
            <person name="Mulligan S."/>
            <person name="Robinson J."/>
            <person name="White O."/>
            <person name="Rikihisa Y."/>
            <person name="Tettelin H."/>
        </authorList>
    </citation>
    <scope>NUCLEOTIDE SEQUENCE [LARGE SCALE GENOMIC DNA]</scope>
    <source>
        <strain evidence="2">ATCC CRL-10679 / Arkansas</strain>
    </source>
</reference>
<dbReference type="AlphaFoldDB" id="Q2GHK0"/>
<name>Q2GHK0_EHRCR</name>
<keyword evidence="2" id="KW-1185">Reference proteome</keyword>
<protein>
    <submittedName>
        <fullName evidence="1">Uncharacterized protein</fullName>
    </submittedName>
</protein>
<gene>
    <name evidence="1" type="ordered locus">ECH_0262</name>
</gene>
<dbReference type="HOGENOM" id="CLU_3288825_0_0_5"/>
<proteinExistence type="predicted"/>
<dbReference type="Proteomes" id="UP000008320">
    <property type="component" value="Chromosome"/>
</dbReference>